<dbReference type="EMBL" id="KQ474083">
    <property type="protein sequence ID" value="KPV73367.1"/>
    <property type="molecule type" value="Genomic_DNA"/>
</dbReference>
<organism evidence="2 3">
    <name type="scientific">Rhodotorula graminis (strain WP1)</name>
    <dbReference type="NCBI Taxonomy" id="578459"/>
    <lineage>
        <taxon>Eukaryota</taxon>
        <taxon>Fungi</taxon>
        <taxon>Dikarya</taxon>
        <taxon>Basidiomycota</taxon>
        <taxon>Pucciniomycotina</taxon>
        <taxon>Microbotryomycetes</taxon>
        <taxon>Sporidiobolales</taxon>
        <taxon>Sporidiobolaceae</taxon>
        <taxon>Rhodotorula</taxon>
    </lineage>
</organism>
<dbReference type="InterPro" id="IPR003718">
    <property type="entry name" value="OsmC/Ohr_fam"/>
</dbReference>
<comment type="similarity">
    <text evidence="1">Belongs to the OsmC/Ohr family.</text>
</comment>
<dbReference type="Pfam" id="PF02566">
    <property type="entry name" value="OsmC"/>
    <property type="match status" value="1"/>
</dbReference>
<dbReference type="InterPro" id="IPR036102">
    <property type="entry name" value="OsmC/Ohrsf"/>
</dbReference>
<dbReference type="InterPro" id="IPR015946">
    <property type="entry name" value="KH_dom-like_a/b"/>
</dbReference>
<dbReference type="Gene3D" id="2.20.25.10">
    <property type="match status" value="1"/>
</dbReference>
<dbReference type="GO" id="GO:0006979">
    <property type="term" value="P:response to oxidative stress"/>
    <property type="evidence" value="ECO:0007669"/>
    <property type="project" value="InterPro"/>
</dbReference>
<name>A0A0P9GJV2_RHOGW</name>
<keyword evidence="3" id="KW-1185">Reference proteome</keyword>
<proteinExistence type="inferred from homology"/>
<dbReference type="InterPro" id="IPR019953">
    <property type="entry name" value="OHR"/>
</dbReference>
<evidence type="ECO:0000313" key="2">
    <source>
        <dbReference type="EMBL" id="KPV73367.1"/>
    </source>
</evidence>
<dbReference type="AlphaFoldDB" id="A0A0P9GJV2"/>
<dbReference type="Gene3D" id="3.30.300.20">
    <property type="match status" value="1"/>
</dbReference>
<dbReference type="SUPFAM" id="SSF82784">
    <property type="entry name" value="OsmC-like"/>
    <property type="match status" value="1"/>
</dbReference>
<dbReference type="PANTHER" id="PTHR33797">
    <property type="entry name" value="ORGANIC HYDROPEROXIDE RESISTANCE PROTEIN-LIKE"/>
    <property type="match status" value="1"/>
</dbReference>
<dbReference type="PANTHER" id="PTHR33797:SF2">
    <property type="entry name" value="ORGANIC HYDROPEROXIDE RESISTANCE PROTEIN-LIKE"/>
    <property type="match status" value="1"/>
</dbReference>
<dbReference type="RefSeq" id="XP_018269416.1">
    <property type="nucleotide sequence ID" value="XM_018419084.1"/>
</dbReference>
<protein>
    <recommendedName>
        <fullName evidence="4">Organic hydroperoxide resistance protein</fullName>
    </recommendedName>
</protein>
<evidence type="ECO:0008006" key="4">
    <source>
        <dbReference type="Google" id="ProtNLM"/>
    </source>
</evidence>
<dbReference type="OMA" id="SACFSNA"/>
<gene>
    <name evidence="2" type="ORF">RHOBADRAFT_66793</name>
</gene>
<dbReference type="NCBIfam" id="TIGR03561">
    <property type="entry name" value="organ_hyd_perox"/>
    <property type="match status" value="1"/>
</dbReference>
<evidence type="ECO:0000256" key="1">
    <source>
        <dbReference type="ARBA" id="ARBA00007378"/>
    </source>
</evidence>
<dbReference type="OrthoDB" id="60422at2759"/>
<reference evidence="2 3" key="1">
    <citation type="journal article" date="2015" name="Front. Microbiol.">
        <title>Genome sequence of the plant growth promoting endophytic yeast Rhodotorula graminis WP1.</title>
        <authorList>
            <person name="Firrincieli A."/>
            <person name="Otillar R."/>
            <person name="Salamov A."/>
            <person name="Schmutz J."/>
            <person name="Khan Z."/>
            <person name="Redman R.S."/>
            <person name="Fleck N.D."/>
            <person name="Lindquist E."/>
            <person name="Grigoriev I.V."/>
            <person name="Doty S.L."/>
        </authorList>
    </citation>
    <scope>NUCLEOTIDE SEQUENCE [LARGE SCALE GENOMIC DNA]</scope>
    <source>
        <strain evidence="2 3">WP1</strain>
    </source>
</reference>
<dbReference type="GeneID" id="28979530"/>
<sequence length="173" mass="18388">MLRTLARTVPRRVASQVHPRLLSTVSPIYTTTSTATGSRAAGTIKTESGLELKMDMPKELGGKGAQHNPEELWGAAYATCYLSAMGATHGNLNKGAKPLPKSTKVDAVVSIGKDADDKVAGFLLAVELNIHAAPLKEVGLNDEQIQKLVEEAHKMCPYSRAVEGNVAVKLTVV</sequence>
<evidence type="ECO:0000313" key="3">
    <source>
        <dbReference type="Proteomes" id="UP000053890"/>
    </source>
</evidence>
<accession>A0A0P9GJV2</accession>
<dbReference type="Proteomes" id="UP000053890">
    <property type="component" value="Unassembled WGS sequence"/>
</dbReference>